<feature type="chain" id="PRO_5045286321" evidence="1">
    <location>
        <begin position="21"/>
        <end position="116"/>
    </location>
</feature>
<keyword evidence="3" id="KW-1185">Reference proteome</keyword>
<keyword evidence="1" id="KW-0732">Signal</keyword>
<comment type="caution">
    <text evidence="2">The sequence shown here is derived from an EMBL/GenBank/DDBJ whole genome shotgun (WGS) entry which is preliminary data.</text>
</comment>
<evidence type="ECO:0000256" key="1">
    <source>
        <dbReference type="SAM" id="SignalP"/>
    </source>
</evidence>
<dbReference type="RefSeq" id="WP_230039586.1">
    <property type="nucleotide sequence ID" value="NZ_JAJJMM010000001.1"/>
</dbReference>
<dbReference type="Proteomes" id="UP001430679">
    <property type="component" value="Unassembled WGS sequence"/>
</dbReference>
<accession>A0ABS8MK23</accession>
<sequence length="116" mass="13309">MKKNYLFLLLAVLCINAVQAQDDAAVSVVKNQFKVNLLFPAFVYEHGFDAKNTLYSEVTLGVGYRYSSYYGTSWYVFPTINEQFRHYYNLEKRAAKGKRTARNSGNFLASICLLQL</sequence>
<gene>
    <name evidence="2" type="ORF">LNP81_22840</name>
</gene>
<feature type="signal peptide" evidence="1">
    <location>
        <begin position="1"/>
        <end position="20"/>
    </location>
</feature>
<protein>
    <submittedName>
        <fullName evidence="2">Uncharacterized protein</fullName>
    </submittedName>
</protein>
<evidence type="ECO:0000313" key="2">
    <source>
        <dbReference type="EMBL" id="MCC9065841.1"/>
    </source>
</evidence>
<proteinExistence type="predicted"/>
<evidence type="ECO:0000313" key="3">
    <source>
        <dbReference type="Proteomes" id="UP001430679"/>
    </source>
</evidence>
<reference evidence="2" key="1">
    <citation type="submission" date="2021-11" db="EMBL/GenBank/DDBJ databases">
        <title>Description of novel Flavobacterium species.</title>
        <authorList>
            <person name="Saticioglu I.B."/>
            <person name="Ay H."/>
            <person name="Altun S."/>
            <person name="Duman M."/>
        </authorList>
    </citation>
    <scope>NUCLEOTIDE SEQUENCE</scope>
    <source>
        <strain evidence="2">F-30</strain>
    </source>
</reference>
<organism evidence="2 3">
    <name type="scientific">Flavobacterium piscisymbiosum</name>
    <dbReference type="NCBI Taxonomy" id="2893753"/>
    <lineage>
        <taxon>Bacteria</taxon>
        <taxon>Pseudomonadati</taxon>
        <taxon>Bacteroidota</taxon>
        <taxon>Flavobacteriia</taxon>
        <taxon>Flavobacteriales</taxon>
        <taxon>Flavobacteriaceae</taxon>
        <taxon>Flavobacterium</taxon>
    </lineage>
</organism>
<dbReference type="EMBL" id="JAJJMM010000001">
    <property type="protein sequence ID" value="MCC9065841.1"/>
    <property type="molecule type" value="Genomic_DNA"/>
</dbReference>
<name>A0ABS8MK23_9FLAO</name>